<keyword evidence="1" id="KW-0812">Transmembrane</keyword>
<accession>A0A7L9AXV1</accession>
<evidence type="ECO:0000313" key="2">
    <source>
        <dbReference type="EMBL" id="QOI90469.1"/>
    </source>
</evidence>
<name>A0A7L9AXV1_POV01</name>
<keyword evidence="1" id="KW-1133">Transmembrane helix</keyword>
<evidence type="ECO:0000256" key="1">
    <source>
        <dbReference type="SAM" id="Phobius"/>
    </source>
</evidence>
<sequence length="117" mass="13674">MKRELLFLLGCIPSRLLFAYLSKTLDPKYLPYFAMIATLPMLGWLYIYFIAPRTTGPEVFGDKIWWNDLRIVHALLYLLFIIYAVQKKAFSYIVLIIDALVGLIAFTLFHTKMVTYI</sequence>
<reference evidence="2" key="1">
    <citation type="submission" date="2020-06" db="EMBL/GenBank/DDBJ databases">
        <title>Lateral gene transfer of anion-conducting channel rhodopsins between green algae and giant viruses.</title>
        <authorList>
            <person name="Rozenberg A."/>
            <person name="Oppermann J."/>
            <person name="Wietek J."/>
            <person name="Fernandez Lahore R.G."/>
            <person name="Sandaa R.-A."/>
            <person name="Bratbak G."/>
            <person name="Hegemann P."/>
            <person name="Beja O."/>
        </authorList>
    </citation>
    <scope>NUCLEOTIDE SEQUENCE</scope>
    <source>
        <strain evidence="2">01B</strain>
    </source>
</reference>
<proteinExistence type="predicted"/>
<feature type="transmembrane region" description="Helical" evidence="1">
    <location>
        <begin position="89"/>
        <end position="109"/>
    </location>
</feature>
<protein>
    <submittedName>
        <fullName evidence="2">Uncharacterized protein</fullName>
    </submittedName>
</protein>
<organismHost>
    <name type="scientific">Pyramimonas plurioculata</name>
    <dbReference type="NCBI Taxonomy" id="36893"/>
</organismHost>
<organism evidence="2">
    <name type="scientific">Pyramimonas orientalis virus</name>
    <name type="common">PoV01</name>
    <dbReference type="NCBI Taxonomy" id="455367"/>
    <lineage>
        <taxon>Viruses</taxon>
        <taxon>Varidnaviria</taxon>
        <taxon>Bamfordvirae</taxon>
        <taxon>Nucleocytoviricota</taxon>
        <taxon>Megaviricetes</taxon>
        <taxon>Imitervirales</taxon>
        <taxon>Allomimiviridae</taxon>
        <taxon>Heliosvirus</taxon>
        <taxon>Heliosvirus raunefjordenense</taxon>
    </lineage>
</organism>
<gene>
    <name evidence="2" type="ORF">HWQ62_00333</name>
</gene>
<dbReference type="EMBL" id="MT663537">
    <property type="protein sequence ID" value="QOI90469.1"/>
    <property type="molecule type" value="Genomic_DNA"/>
</dbReference>
<keyword evidence="1" id="KW-0472">Membrane</keyword>
<feature type="transmembrane region" description="Helical" evidence="1">
    <location>
        <begin position="29"/>
        <end position="52"/>
    </location>
</feature>
<feature type="transmembrane region" description="Helical" evidence="1">
    <location>
        <begin position="64"/>
        <end position="83"/>
    </location>
</feature>